<name>A0AAQ3PCX7_VIGMU</name>
<evidence type="ECO:0000256" key="1">
    <source>
        <dbReference type="SAM" id="Phobius"/>
    </source>
</evidence>
<evidence type="ECO:0000313" key="3">
    <source>
        <dbReference type="Proteomes" id="UP001374535"/>
    </source>
</evidence>
<keyword evidence="1" id="KW-0472">Membrane</keyword>
<reference evidence="2 3" key="1">
    <citation type="journal article" date="2023" name="Life. Sci Alliance">
        <title>Evolutionary insights into 3D genome organization and epigenetic landscape of Vigna mungo.</title>
        <authorList>
            <person name="Junaid A."/>
            <person name="Singh B."/>
            <person name="Bhatia S."/>
        </authorList>
    </citation>
    <scope>NUCLEOTIDE SEQUENCE [LARGE SCALE GENOMIC DNA]</scope>
    <source>
        <strain evidence="2">Urdbean</strain>
    </source>
</reference>
<keyword evidence="1" id="KW-1133">Transmembrane helix</keyword>
<accession>A0AAQ3PCX7</accession>
<organism evidence="2 3">
    <name type="scientific">Vigna mungo</name>
    <name type="common">Black gram</name>
    <name type="synonym">Phaseolus mungo</name>
    <dbReference type="NCBI Taxonomy" id="3915"/>
    <lineage>
        <taxon>Eukaryota</taxon>
        <taxon>Viridiplantae</taxon>
        <taxon>Streptophyta</taxon>
        <taxon>Embryophyta</taxon>
        <taxon>Tracheophyta</taxon>
        <taxon>Spermatophyta</taxon>
        <taxon>Magnoliopsida</taxon>
        <taxon>eudicotyledons</taxon>
        <taxon>Gunneridae</taxon>
        <taxon>Pentapetalae</taxon>
        <taxon>rosids</taxon>
        <taxon>fabids</taxon>
        <taxon>Fabales</taxon>
        <taxon>Fabaceae</taxon>
        <taxon>Papilionoideae</taxon>
        <taxon>50 kb inversion clade</taxon>
        <taxon>NPAAA clade</taxon>
        <taxon>indigoferoid/millettioid clade</taxon>
        <taxon>Phaseoleae</taxon>
        <taxon>Vigna</taxon>
    </lineage>
</organism>
<dbReference type="AlphaFoldDB" id="A0AAQ3PCX7"/>
<feature type="transmembrane region" description="Helical" evidence="1">
    <location>
        <begin position="62"/>
        <end position="82"/>
    </location>
</feature>
<feature type="transmembrane region" description="Helical" evidence="1">
    <location>
        <begin position="20"/>
        <end position="42"/>
    </location>
</feature>
<keyword evidence="3" id="KW-1185">Reference proteome</keyword>
<gene>
    <name evidence="2" type="ORF">V8G54_002882</name>
</gene>
<dbReference type="EMBL" id="CP144700">
    <property type="protein sequence ID" value="WVZ24338.1"/>
    <property type="molecule type" value="Genomic_DNA"/>
</dbReference>
<dbReference type="Proteomes" id="UP001374535">
    <property type="component" value="Chromosome 1"/>
</dbReference>
<proteinExistence type="predicted"/>
<evidence type="ECO:0000313" key="2">
    <source>
        <dbReference type="EMBL" id="WVZ24338.1"/>
    </source>
</evidence>
<sequence length="111" mass="12561">MFQSTVIHLLWNKISHRSNWRYYIFVILGGVVVLQFTHSQGVGTQGSPSFVWELSADNNRNAFTTVESCLSVFEAISTYLLISSAFRRGPRVESGVITKENDKTNSRVTFI</sequence>
<protein>
    <submittedName>
        <fullName evidence="2">Uncharacterized protein</fullName>
    </submittedName>
</protein>
<keyword evidence="1" id="KW-0812">Transmembrane</keyword>